<reference evidence="1 2" key="1">
    <citation type="submission" date="2018-11" db="EMBL/GenBank/DDBJ databases">
        <title>Trebonia kvetii gen.nov., sp.nov., a novel acidophilic actinobacterium, and proposal of the new actinobacterial family Treboniaceae fam. nov.</title>
        <authorList>
            <person name="Rapoport D."/>
            <person name="Sagova-Mareckova M."/>
            <person name="Sedlacek I."/>
            <person name="Provaznik J."/>
            <person name="Kralova S."/>
            <person name="Pavlinic D."/>
            <person name="Benes V."/>
            <person name="Kopecky J."/>
        </authorList>
    </citation>
    <scope>NUCLEOTIDE SEQUENCE [LARGE SCALE GENOMIC DNA]</scope>
    <source>
        <strain evidence="1 2">15Tr583</strain>
    </source>
</reference>
<dbReference type="AlphaFoldDB" id="A0A6P2BW09"/>
<sequence>MSLTPASWPPMVALDGAPVPPDSRYLRAARQTGHHWHSGGSVRSSVVAVSQTSAFLVPPPIVDRTRPATSLPRLLAPAFISHR</sequence>
<dbReference type="Proteomes" id="UP000460272">
    <property type="component" value="Unassembled WGS sequence"/>
</dbReference>
<organism evidence="1 2">
    <name type="scientific">Trebonia kvetii</name>
    <dbReference type="NCBI Taxonomy" id="2480626"/>
    <lineage>
        <taxon>Bacteria</taxon>
        <taxon>Bacillati</taxon>
        <taxon>Actinomycetota</taxon>
        <taxon>Actinomycetes</taxon>
        <taxon>Streptosporangiales</taxon>
        <taxon>Treboniaceae</taxon>
        <taxon>Trebonia</taxon>
    </lineage>
</organism>
<comment type="caution">
    <text evidence="1">The sequence shown here is derived from an EMBL/GenBank/DDBJ whole genome shotgun (WGS) entry which is preliminary data.</text>
</comment>
<proteinExistence type="predicted"/>
<name>A0A6P2BW09_9ACTN</name>
<protein>
    <submittedName>
        <fullName evidence="1">Uncharacterized protein</fullName>
    </submittedName>
</protein>
<accession>A0A6P2BW09</accession>
<dbReference type="RefSeq" id="WP_145855543.1">
    <property type="nucleotide sequence ID" value="NZ_RPFW01000004.1"/>
</dbReference>
<keyword evidence="2" id="KW-1185">Reference proteome</keyword>
<dbReference type="EMBL" id="RPFW01000004">
    <property type="protein sequence ID" value="TVZ03100.1"/>
    <property type="molecule type" value="Genomic_DNA"/>
</dbReference>
<gene>
    <name evidence="1" type="ORF">EAS64_21870</name>
</gene>
<evidence type="ECO:0000313" key="2">
    <source>
        <dbReference type="Proteomes" id="UP000460272"/>
    </source>
</evidence>
<evidence type="ECO:0000313" key="1">
    <source>
        <dbReference type="EMBL" id="TVZ03100.1"/>
    </source>
</evidence>